<dbReference type="GO" id="GO:0071037">
    <property type="term" value="P:nuclear polyadenylation-dependent snRNA catabolic process"/>
    <property type="evidence" value="ECO:0007669"/>
    <property type="project" value="TreeGrafter"/>
</dbReference>
<dbReference type="InterPro" id="IPR002121">
    <property type="entry name" value="HRDC_dom"/>
</dbReference>
<dbReference type="GO" id="GO:0071040">
    <property type="term" value="P:nuclear polyadenylation-dependent antisense transcript catabolic process"/>
    <property type="evidence" value="ECO:0007669"/>
    <property type="project" value="TreeGrafter"/>
</dbReference>
<dbReference type="SMART" id="SM00474">
    <property type="entry name" value="35EXOc"/>
    <property type="match status" value="1"/>
</dbReference>
<feature type="compositionally biased region" description="Acidic residues" evidence="10">
    <location>
        <begin position="758"/>
        <end position="771"/>
    </location>
</feature>
<dbReference type="GO" id="GO:0000175">
    <property type="term" value="F:3'-5'-RNA exonuclease activity"/>
    <property type="evidence" value="ECO:0007669"/>
    <property type="project" value="InterPro"/>
</dbReference>
<dbReference type="GO" id="GO:0000467">
    <property type="term" value="P:exonucleolytic trimming to generate mature 3'-end of 5.8S rRNA from tricistronic rRNA transcript (SSU-rRNA, 5.8S rRNA, LSU-rRNA)"/>
    <property type="evidence" value="ECO:0007669"/>
    <property type="project" value="InterPro"/>
</dbReference>
<evidence type="ECO:0000256" key="6">
    <source>
        <dbReference type="ARBA" id="ARBA00022839"/>
    </source>
</evidence>
<dbReference type="GO" id="GO:0071039">
    <property type="term" value="P:nuclear polyadenylation-dependent CUT catabolic process"/>
    <property type="evidence" value="ECO:0007669"/>
    <property type="project" value="TreeGrafter"/>
</dbReference>
<dbReference type="GO" id="GO:0071038">
    <property type="term" value="P:TRAMP-dependent tRNA surveillance pathway"/>
    <property type="evidence" value="ECO:0007669"/>
    <property type="project" value="TreeGrafter"/>
</dbReference>
<evidence type="ECO:0000256" key="1">
    <source>
        <dbReference type="ARBA" id="ARBA00004123"/>
    </source>
</evidence>
<dbReference type="InterPro" id="IPR049559">
    <property type="entry name" value="Rrp6p-like_exo"/>
</dbReference>
<name>A0A0V0R502_PSEPJ</name>
<dbReference type="GO" id="GO:0071044">
    <property type="term" value="P:histone mRNA catabolic process"/>
    <property type="evidence" value="ECO:0007669"/>
    <property type="project" value="TreeGrafter"/>
</dbReference>
<evidence type="ECO:0000256" key="8">
    <source>
        <dbReference type="ARBA" id="ARBA00043957"/>
    </source>
</evidence>
<comment type="similarity">
    <text evidence="8">Belongs to the exosome component 10/RRP6 family.</text>
</comment>
<feature type="region of interest" description="Disordered" evidence="10">
    <location>
        <begin position="795"/>
        <end position="816"/>
    </location>
</feature>
<keyword evidence="9" id="KW-0175">Coiled coil</keyword>
<dbReference type="InParanoid" id="A0A0V0R502"/>
<dbReference type="Gene3D" id="1.10.150.80">
    <property type="entry name" value="HRDC domain"/>
    <property type="match status" value="1"/>
</dbReference>
<feature type="domain" description="HRDC" evidence="11">
    <location>
        <begin position="473"/>
        <end position="553"/>
    </location>
</feature>
<dbReference type="AlphaFoldDB" id="A0A0V0R502"/>
<keyword evidence="2" id="KW-0698">rRNA processing</keyword>
<dbReference type="InterPro" id="IPR010997">
    <property type="entry name" value="HRDC-like_sf"/>
</dbReference>
<dbReference type="GO" id="GO:0071051">
    <property type="term" value="P:poly(A)-dependent snoRNA 3'-end processing"/>
    <property type="evidence" value="ECO:0007669"/>
    <property type="project" value="TreeGrafter"/>
</dbReference>
<accession>A0A0V0R502</accession>
<dbReference type="InterPro" id="IPR002562">
    <property type="entry name" value="3'-5'_exonuclease_dom"/>
</dbReference>
<feature type="compositionally biased region" description="Acidic residues" evidence="10">
    <location>
        <begin position="795"/>
        <end position="806"/>
    </location>
</feature>
<reference evidence="12 13" key="1">
    <citation type="journal article" date="2015" name="Sci. Rep.">
        <title>Genome of the facultative scuticociliatosis pathogen Pseudocohnilembus persalinus provides insight into its virulence through horizontal gene transfer.</title>
        <authorList>
            <person name="Xiong J."/>
            <person name="Wang G."/>
            <person name="Cheng J."/>
            <person name="Tian M."/>
            <person name="Pan X."/>
            <person name="Warren A."/>
            <person name="Jiang C."/>
            <person name="Yuan D."/>
            <person name="Miao W."/>
        </authorList>
    </citation>
    <scope>NUCLEOTIDE SEQUENCE [LARGE SCALE GENOMIC DNA]</scope>
    <source>
        <strain evidence="12">36N120E</strain>
    </source>
</reference>
<evidence type="ECO:0000259" key="11">
    <source>
        <dbReference type="PROSITE" id="PS50967"/>
    </source>
</evidence>
<evidence type="ECO:0000256" key="7">
    <source>
        <dbReference type="ARBA" id="ARBA00023242"/>
    </source>
</evidence>
<keyword evidence="5" id="KW-0271">Exosome</keyword>
<dbReference type="SUPFAM" id="SSF53098">
    <property type="entry name" value="Ribonuclease H-like"/>
    <property type="match status" value="1"/>
</dbReference>
<dbReference type="OMA" id="THPYYEE"/>
<dbReference type="SUPFAM" id="SSF47819">
    <property type="entry name" value="HRDC-like"/>
    <property type="match status" value="1"/>
</dbReference>
<evidence type="ECO:0000256" key="2">
    <source>
        <dbReference type="ARBA" id="ARBA00022552"/>
    </source>
</evidence>
<feature type="region of interest" description="Disordered" evidence="10">
    <location>
        <begin position="828"/>
        <end position="889"/>
    </location>
</feature>
<dbReference type="PANTHER" id="PTHR12124:SF47">
    <property type="entry name" value="EXOSOME COMPONENT 10"/>
    <property type="match status" value="1"/>
</dbReference>
<proteinExistence type="inferred from homology"/>
<keyword evidence="3" id="KW-0540">Nuclease</keyword>
<dbReference type="InterPro" id="IPR036397">
    <property type="entry name" value="RNaseH_sf"/>
</dbReference>
<keyword evidence="7" id="KW-0539">Nucleus</keyword>
<dbReference type="PANTHER" id="PTHR12124">
    <property type="entry name" value="POLYMYOSITIS/SCLERODERMA AUTOANTIGEN-RELATED"/>
    <property type="match status" value="1"/>
</dbReference>
<dbReference type="SMART" id="SM00341">
    <property type="entry name" value="HRDC"/>
    <property type="match status" value="1"/>
</dbReference>
<comment type="subcellular location">
    <subcellularLocation>
        <location evidence="1">Nucleus</location>
    </subcellularLocation>
</comment>
<dbReference type="GO" id="GO:0005730">
    <property type="term" value="C:nucleolus"/>
    <property type="evidence" value="ECO:0007669"/>
    <property type="project" value="TreeGrafter"/>
</dbReference>
<evidence type="ECO:0000313" key="13">
    <source>
        <dbReference type="Proteomes" id="UP000054937"/>
    </source>
</evidence>
<organism evidence="12 13">
    <name type="scientific">Pseudocohnilembus persalinus</name>
    <name type="common">Ciliate</name>
    <dbReference type="NCBI Taxonomy" id="266149"/>
    <lineage>
        <taxon>Eukaryota</taxon>
        <taxon>Sar</taxon>
        <taxon>Alveolata</taxon>
        <taxon>Ciliophora</taxon>
        <taxon>Intramacronucleata</taxon>
        <taxon>Oligohymenophorea</taxon>
        <taxon>Scuticociliatia</taxon>
        <taxon>Philasterida</taxon>
        <taxon>Pseudocohnilembidae</taxon>
        <taxon>Pseudocohnilembus</taxon>
    </lineage>
</organism>
<dbReference type="GO" id="GO:0003727">
    <property type="term" value="F:single-stranded RNA binding"/>
    <property type="evidence" value="ECO:0007669"/>
    <property type="project" value="TreeGrafter"/>
</dbReference>
<dbReference type="Pfam" id="PF01612">
    <property type="entry name" value="DNA_pol_A_exo1"/>
    <property type="match status" value="1"/>
</dbReference>
<dbReference type="GO" id="GO:0071036">
    <property type="term" value="P:nuclear polyadenylation-dependent snoRNA catabolic process"/>
    <property type="evidence" value="ECO:0007669"/>
    <property type="project" value="TreeGrafter"/>
</dbReference>
<feature type="region of interest" description="Disordered" evidence="10">
    <location>
        <begin position="753"/>
        <end position="778"/>
    </location>
</feature>
<dbReference type="InterPro" id="IPR044876">
    <property type="entry name" value="HRDC_dom_sf"/>
</dbReference>
<dbReference type="InterPro" id="IPR012588">
    <property type="entry name" value="Exosome-assoc_fac_Rrp6_N"/>
</dbReference>
<sequence length="889" mass="105289">MEEEKYQQQNEQNNQQIDLVLGKENYLKLFIQSSALLVKSSNKIPTKDDVVMTKKSEQTKQKLNKVNGKFNDLMNRIAKLSNQNNSININQFGSVIEINDEYLENVDLALDKIRQQKKGENKLKIEQNIFTQPDIYNQQQQQKQDQQQQSQNKLLNLKKDKVQDIYFSECIDNTELPFVPKLNEKYNAKIPLDETIVTAQNEGVNFFKDVENIENYEFPHPYFNEITELDYLPEQTSNEMVPISEVEMLTNDNFLYVDNEEKLNQMMEDLEKQKEIGIDLEHHNYRTFQGITCLIQISSRNNDYVVDPFPLWQNLQVLNKVFTNPNIVKILHGADMDILWLQRDFGLYIVNMFDTGQAARQLNLPSFGLAYLLKYYCGVEADKKYQLADWRQRPLSKDLLYYARQDTHFLFKIYENLKNELIKVALVKSIDPYQQMISVLKKSGEVTLKKYQKPQLKDSAYEQILQRHRGIFNKNKLKVLEGLMEWRFEKARIYDESLRYILPNDVLFQIAAQLPGTLNELFMKFRNLNVIVKSNAQEIIDIICNSYGEKSKNQKMEEEEENKKKQELLYIPQIPFPSQAQNQAEFDHSFEKLNIQNLDIDINIQFNDEKGLLIKNIYEDGRQQKQEKLQAIKESFSYQEPLDLYCEFYPQLKQVYLQIQEQEQERVKQLEFEILNNQNKEKTEVQELNEPNRVEFIELPNMQEQQKKEPEELRFPKALGDQYDINIKRKRYKFAKNDQVQDTVVKKVKNNNQFMGLQEDEDDEEEEEQNEEQDKQIQQNIQKSNINQQQLQVDSDFDEESDDLDEQQLNNQINTSLKMNEIADKMKQKIDGKRNNFMHLGDPIDNLYRKNNMKGKKGKKGGKGNNQQQNNKKNNKFKNNKQKQRPGNF</sequence>
<evidence type="ECO:0000256" key="9">
    <source>
        <dbReference type="SAM" id="Coils"/>
    </source>
</evidence>
<gene>
    <name evidence="12" type="ORF">PPERSA_12308</name>
</gene>
<dbReference type="GO" id="GO:0071035">
    <property type="term" value="P:nuclear polyadenylation-dependent rRNA catabolic process"/>
    <property type="evidence" value="ECO:0007669"/>
    <property type="project" value="TreeGrafter"/>
</dbReference>
<dbReference type="Proteomes" id="UP000054937">
    <property type="component" value="Unassembled WGS sequence"/>
</dbReference>
<evidence type="ECO:0000256" key="3">
    <source>
        <dbReference type="ARBA" id="ARBA00022722"/>
    </source>
</evidence>
<dbReference type="InterPro" id="IPR045092">
    <property type="entry name" value="Rrp6-like"/>
</dbReference>
<feature type="compositionally biased region" description="Basic residues" evidence="10">
    <location>
        <begin position="873"/>
        <end position="889"/>
    </location>
</feature>
<keyword evidence="4" id="KW-0378">Hydrolase</keyword>
<protein>
    <submittedName>
        <fullName evidence="12">Ribonuclease H-like domain</fullName>
    </submittedName>
</protein>
<keyword evidence="6" id="KW-0269">Exonuclease</keyword>
<dbReference type="OrthoDB" id="2250022at2759"/>
<dbReference type="Pfam" id="PF00570">
    <property type="entry name" value="HRDC"/>
    <property type="match status" value="1"/>
</dbReference>
<keyword evidence="13" id="KW-1185">Reference proteome</keyword>
<evidence type="ECO:0000256" key="5">
    <source>
        <dbReference type="ARBA" id="ARBA00022835"/>
    </source>
</evidence>
<dbReference type="Gene3D" id="3.30.420.10">
    <property type="entry name" value="Ribonuclease H-like superfamily/Ribonuclease H"/>
    <property type="match status" value="1"/>
</dbReference>
<dbReference type="EMBL" id="LDAU01000048">
    <property type="protein sequence ID" value="KRX09565.1"/>
    <property type="molecule type" value="Genomic_DNA"/>
</dbReference>
<feature type="compositionally biased region" description="Basic residues" evidence="10">
    <location>
        <begin position="851"/>
        <end position="862"/>
    </location>
</feature>
<dbReference type="Pfam" id="PF08066">
    <property type="entry name" value="PMC2NT"/>
    <property type="match status" value="1"/>
</dbReference>
<dbReference type="InterPro" id="IPR012337">
    <property type="entry name" value="RNaseH-like_sf"/>
</dbReference>
<evidence type="ECO:0000313" key="12">
    <source>
        <dbReference type="EMBL" id="KRX09565.1"/>
    </source>
</evidence>
<feature type="coiled-coil region" evidence="9">
    <location>
        <begin position="63"/>
        <end position="90"/>
    </location>
</feature>
<dbReference type="GO" id="GO:0000176">
    <property type="term" value="C:nuclear exosome (RNase complex)"/>
    <property type="evidence" value="ECO:0007669"/>
    <property type="project" value="InterPro"/>
</dbReference>
<dbReference type="CDD" id="cd06147">
    <property type="entry name" value="Rrp6p_like_exo"/>
    <property type="match status" value="1"/>
</dbReference>
<dbReference type="PROSITE" id="PS50967">
    <property type="entry name" value="HRDC"/>
    <property type="match status" value="1"/>
</dbReference>
<comment type="caution">
    <text evidence="12">The sequence shown here is derived from an EMBL/GenBank/DDBJ whole genome shotgun (WGS) entry which is preliminary data.</text>
</comment>
<evidence type="ECO:0000256" key="4">
    <source>
        <dbReference type="ARBA" id="ARBA00022801"/>
    </source>
</evidence>
<evidence type="ECO:0000256" key="10">
    <source>
        <dbReference type="SAM" id="MobiDB-lite"/>
    </source>
</evidence>
<dbReference type="GO" id="GO:0000166">
    <property type="term" value="F:nucleotide binding"/>
    <property type="evidence" value="ECO:0007669"/>
    <property type="project" value="InterPro"/>
</dbReference>